<protein>
    <submittedName>
        <fullName evidence="2">Alpha/beta hydrolase</fullName>
    </submittedName>
</protein>
<evidence type="ECO:0000259" key="1">
    <source>
        <dbReference type="Pfam" id="PF00561"/>
    </source>
</evidence>
<dbReference type="PRINTS" id="PR00111">
    <property type="entry name" value="ABHYDROLASE"/>
</dbReference>
<keyword evidence="3" id="KW-1185">Reference proteome</keyword>
<dbReference type="GO" id="GO:0016787">
    <property type="term" value="F:hydrolase activity"/>
    <property type="evidence" value="ECO:0007669"/>
    <property type="project" value="UniProtKB-KW"/>
</dbReference>
<accession>A0A7W4LQD1</accession>
<dbReference type="InterPro" id="IPR050228">
    <property type="entry name" value="Carboxylesterase_BioH"/>
</dbReference>
<dbReference type="InterPro" id="IPR000639">
    <property type="entry name" value="Epox_hydrolase-like"/>
</dbReference>
<dbReference type="Proteomes" id="UP000542720">
    <property type="component" value="Unassembled WGS sequence"/>
</dbReference>
<dbReference type="RefSeq" id="WP_183090913.1">
    <property type="nucleotide sequence ID" value="NZ_JACJUD010000008.1"/>
</dbReference>
<name>A0A7W4LQD1_9GAMM</name>
<dbReference type="InterPro" id="IPR029058">
    <property type="entry name" value="AB_hydrolase_fold"/>
</dbReference>
<feature type="domain" description="AB hydrolase-1" evidence="1">
    <location>
        <begin position="26"/>
        <end position="259"/>
    </location>
</feature>
<dbReference type="Pfam" id="PF00561">
    <property type="entry name" value="Abhydrolase_1"/>
    <property type="match status" value="1"/>
</dbReference>
<dbReference type="EMBL" id="JACJUD010000008">
    <property type="protein sequence ID" value="MBB2497383.1"/>
    <property type="molecule type" value="Genomic_DNA"/>
</dbReference>
<evidence type="ECO:0000313" key="2">
    <source>
        <dbReference type="EMBL" id="MBB2497383.1"/>
    </source>
</evidence>
<gene>
    <name evidence="2" type="ORF">H3H51_20370</name>
</gene>
<proteinExistence type="predicted"/>
<dbReference type="SUPFAM" id="SSF53474">
    <property type="entry name" value="alpha/beta-Hydrolases"/>
    <property type="match status" value="1"/>
</dbReference>
<dbReference type="Gene3D" id="3.40.50.1820">
    <property type="entry name" value="alpha/beta hydrolase"/>
    <property type="match status" value="1"/>
</dbReference>
<dbReference type="PANTHER" id="PTHR43194:SF2">
    <property type="entry name" value="PEROXISOMAL MEMBRANE PROTEIN LPX1"/>
    <property type="match status" value="1"/>
</dbReference>
<comment type="caution">
    <text evidence="2">The sequence shown here is derived from an EMBL/GenBank/DDBJ whole genome shotgun (WGS) entry which is preliminary data.</text>
</comment>
<reference evidence="2 3" key="1">
    <citation type="submission" date="2020-08" db="EMBL/GenBank/DDBJ databases">
        <authorList>
            <person name="Kim C.M."/>
        </authorList>
    </citation>
    <scope>NUCLEOTIDE SEQUENCE [LARGE SCALE GENOMIC DNA]</scope>
    <source>
        <strain evidence="2 3">UL070</strain>
    </source>
</reference>
<sequence length="291" mass="31389">MKVRIWFKGASGNRLAVDLSGAGSAPTVVLLHGGGQTRHSWARAHQILAEKGYRAVSVDARGHGESDWVEDGDYSLEAQVADLLAVIKALGGSPPALVGASMGGTHSLVACGRYPDIAKALVLVDVTPRLEPQGIEHILGFMTQHPDGFASLEQAAEVVGAYNPNRPPPSDLSGLAKNLRQRDNGRWYWHWDPRFIAGNHLEKVAHISQTMAAAAATIQIPTLLVRGRQSDVVSPEGVEELRHMLPLAFVDIEGAGHMVAGDKNDRFNAAIIDFLREHHPLPQEQQTDTGL</sequence>
<dbReference type="AlphaFoldDB" id="A0A7W4LQD1"/>
<evidence type="ECO:0000313" key="3">
    <source>
        <dbReference type="Proteomes" id="UP000542720"/>
    </source>
</evidence>
<keyword evidence="2" id="KW-0378">Hydrolase</keyword>
<dbReference type="InterPro" id="IPR000073">
    <property type="entry name" value="AB_hydrolase_1"/>
</dbReference>
<organism evidence="2 3">
    <name type="scientific">Aquipseudomonas ullengensis</name>
    <dbReference type="NCBI Taxonomy" id="2759166"/>
    <lineage>
        <taxon>Bacteria</taxon>
        <taxon>Pseudomonadati</taxon>
        <taxon>Pseudomonadota</taxon>
        <taxon>Gammaproteobacteria</taxon>
        <taxon>Pseudomonadales</taxon>
        <taxon>Pseudomonadaceae</taxon>
        <taxon>Aquipseudomonas</taxon>
    </lineage>
</organism>
<dbReference type="PANTHER" id="PTHR43194">
    <property type="entry name" value="HYDROLASE ALPHA/BETA FOLD FAMILY"/>
    <property type="match status" value="1"/>
</dbReference>
<dbReference type="PRINTS" id="PR00412">
    <property type="entry name" value="EPOXHYDRLASE"/>
</dbReference>